<dbReference type="InterPro" id="IPR012338">
    <property type="entry name" value="Beta-lactam/transpept-like"/>
</dbReference>
<dbReference type="Gene3D" id="3.40.710.10">
    <property type="entry name" value="DD-peptidase/beta-lactamase superfamily"/>
    <property type="match status" value="1"/>
</dbReference>
<dbReference type="RefSeq" id="WP_150547640.1">
    <property type="nucleotide sequence ID" value="NZ_LR215729.2"/>
</dbReference>
<proteinExistence type="predicted"/>
<evidence type="ECO:0008006" key="3">
    <source>
        <dbReference type="Google" id="ProtNLM"/>
    </source>
</evidence>
<reference evidence="2" key="1">
    <citation type="submission" date="2019-02" db="EMBL/GenBank/DDBJ databases">
        <authorList>
            <consortium name="Genoscope - CEA"/>
            <person name="William W."/>
        </authorList>
    </citation>
    <scope>NUCLEOTIDE SEQUENCE [LARGE SCALE GENOMIC DNA]</scope>
    <source>
        <strain evidence="2">YSy11</strain>
    </source>
</reference>
<evidence type="ECO:0000256" key="1">
    <source>
        <dbReference type="SAM" id="SignalP"/>
    </source>
</evidence>
<protein>
    <recommendedName>
        <fullName evidence="3">Beta-lactamase enzyme family protein</fullName>
    </recommendedName>
</protein>
<dbReference type="EMBL" id="LR215729">
    <property type="protein sequence ID" value="VEV95884.1"/>
    <property type="molecule type" value="Genomic_DNA"/>
</dbReference>
<dbReference type="SUPFAM" id="SSF56601">
    <property type="entry name" value="beta-lactamase/transpeptidase-like"/>
    <property type="match status" value="1"/>
</dbReference>
<organism evidence="2">
    <name type="scientific">Pseudomonas marincola</name>
    <dbReference type="NCBI Taxonomy" id="437900"/>
    <lineage>
        <taxon>Bacteria</taxon>
        <taxon>Pseudomonadati</taxon>
        <taxon>Pseudomonadota</taxon>
        <taxon>Gammaproteobacteria</taxon>
        <taxon>Pseudomonadales</taxon>
        <taxon>Pseudomonadaceae</taxon>
        <taxon>Pseudomonas</taxon>
    </lineage>
</organism>
<keyword evidence="1" id="KW-0732">Signal</keyword>
<name>A0A653E1H4_9PSED</name>
<accession>A0A653E1H4</accession>
<feature type="signal peptide" evidence="1">
    <location>
        <begin position="1"/>
        <end position="22"/>
    </location>
</feature>
<sequence length="425" mass="47592">MKYFLRGISACLLTLSADLSYAYPVDGYPETGIRRLEYYRLGDAGLIKGKKLYEGARLLTPAVMPRLLDTQQTTVKLPNADRQLSAKLGKLIPSQPSRYSISLLDLSDPDKPLYAEHNPGFRDNVGSVGKMLVAVALFAKLRDIYPDDTAKRQAILKDTRVVADSFSLRDSHTVRFWNVEKRTLRRAPLRPGDSGNLYEYLDWMLSPSSNSAAAMVQRELVLMSHFGKRYPAPSNESAAYLKNTPKKQLGEVFLNAMNAPLIELGIDTSKLRQGSFFTRTGKQRIPGTSSYGTSRELMKLLYLMEAGQLVDQFSSIELKRLMYLTERRIRYASHPNMYGDAIYFKSGSLYSCVKEAGFSCGKYKGNKRNLLASLAIVESPAKQRKYHYLVVVQSNVLRVNSAVAHQTLAARVAKLVAAQHPDKTP</sequence>
<evidence type="ECO:0000313" key="2">
    <source>
        <dbReference type="EMBL" id="VEV95884.1"/>
    </source>
</evidence>
<dbReference type="AlphaFoldDB" id="A0A653E1H4"/>
<gene>
    <name evidence="2" type="ORF">PMYSY11_0837</name>
</gene>
<feature type="chain" id="PRO_5024972015" description="Beta-lactamase enzyme family protein" evidence="1">
    <location>
        <begin position="23"/>
        <end position="425"/>
    </location>
</feature>